<dbReference type="GO" id="GO:0008270">
    <property type="term" value="F:zinc ion binding"/>
    <property type="evidence" value="ECO:0007669"/>
    <property type="project" value="UniProtKB-KW"/>
</dbReference>
<protein>
    <recommendedName>
        <fullName evidence="2">RING-type domain-containing protein</fullName>
    </recommendedName>
</protein>
<dbReference type="Pfam" id="PF13639">
    <property type="entry name" value="zf-RING_2"/>
    <property type="match status" value="1"/>
</dbReference>
<dbReference type="PROSITE" id="PS50089">
    <property type="entry name" value="ZF_RING_2"/>
    <property type="match status" value="1"/>
</dbReference>
<dbReference type="PANTHER" id="PTHR12109">
    <property type="entry name" value="RING FINGER PROTEIN 141-RELATED"/>
    <property type="match status" value="1"/>
</dbReference>
<evidence type="ECO:0000313" key="4">
    <source>
        <dbReference type="Proteomes" id="UP000800094"/>
    </source>
</evidence>
<evidence type="ECO:0000256" key="1">
    <source>
        <dbReference type="PROSITE-ProRule" id="PRU00175"/>
    </source>
</evidence>
<keyword evidence="4" id="KW-1185">Reference proteome</keyword>
<evidence type="ECO:0000259" key="2">
    <source>
        <dbReference type="PROSITE" id="PS50089"/>
    </source>
</evidence>
<keyword evidence="1" id="KW-0863">Zinc-finger</keyword>
<name>A0A6A6I8L4_9PLEO</name>
<dbReference type="EMBL" id="ML987198">
    <property type="protein sequence ID" value="KAF2246418.1"/>
    <property type="molecule type" value="Genomic_DNA"/>
</dbReference>
<dbReference type="AlphaFoldDB" id="A0A6A6I8L4"/>
<dbReference type="PANTHER" id="PTHR12109:SF5">
    <property type="entry name" value="RING-TYPE DOMAIN-CONTAINING PROTEIN"/>
    <property type="match status" value="1"/>
</dbReference>
<dbReference type="InterPro" id="IPR047126">
    <property type="entry name" value="RNF141-like"/>
</dbReference>
<sequence>MDAQQPTEETQAAETAWENEFISRWIDRLKHTYSFQSHDKDPKCPFGAAMMSFQHFTTRIILALEARDPGIVNMTKCGYLRLIYSRLPSFHNLQGFHAWVADAVLKHPQRRNMKQHQWLAIVDYERLGGGLLRKCKMAFVELNRWFREVSKPENLVRDPDQLYLFRRANGLKAVKTDRVGDWEHQECQVCTEEFERPDTIEGERTPQRAPCGHVLCKACFKNWLEQSKGRYTCPLCRACLVCGENNCIFHSIRREPTTPMPMPDVLRIIRGRSEELLHGLAPSRYWVLRETTRYHRVCIRFYNRVLDRDGADVDDPVYQHYQQRRDEHWDTMKGEILGERMVPAGRDEARRRV</sequence>
<dbReference type="SUPFAM" id="SSF57850">
    <property type="entry name" value="RING/U-box"/>
    <property type="match status" value="1"/>
</dbReference>
<dbReference type="InterPro" id="IPR001841">
    <property type="entry name" value="Znf_RING"/>
</dbReference>
<dbReference type="Proteomes" id="UP000800094">
    <property type="component" value="Unassembled WGS sequence"/>
</dbReference>
<dbReference type="OrthoDB" id="3796845at2759"/>
<keyword evidence="1" id="KW-0862">Zinc</keyword>
<feature type="domain" description="RING-type" evidence="2">
    <location>
        <begin position="187"/>
        <end position="237"/>
    </location>
</feature>
<dbReference type="SMART" id="SM00184">
    <property type="entry name" value="RING"/>
    <property type="match status" value="1"/>
</dbReference>
<organism evidence="3 4">
    <name type="scientific">Trematosphaeria pertusa</name>
    <dbReference type="NCBI Taxonomy" id="390896"/>
    <lineage>
        <taxon>Eukaryota</taxon>
        <taxon>Fungi</taxon>
        <taxon>Dikarya</taxon>
        <taxon>Ascomycota</taxon>
        <taxon>Pezizomycotina</taxon>
        <taxon>Dothideomycetes</taxon>
        <taxon>Pleosporomycetidae</taxon>
        <taxon>Pleosporales</taxon>
        <taxon>Massarineae</taxon>
        <taxon>Trematosphaeriaceae</taxon>
        <taxon>Trematosphaeria</taxon>
    </lineage>
</organism>
<proteinExistence type="predicted"/>
<dbReference type="RefSeq" id="XP_033681422.1">
    <property type="nucleotide sequence ID" value="XM_033826968.1"/>
</dbReference>
<dbReference type="Gene3D" id="3.30.40.10">
    <property type="entry name" value="Zinc/RING finger domain, C3HC4 (zinc finger)"/>
    <property type="match status" value="1"/>
</dbReference>
<gene>
    <name evidence="3" type="ORF">BU26DRAFT_507024</name>
</gene>
<keyword evidence="1" id="KW-0479">Metal-binding</keyword>
<dbReference type="InterPro" id="IPR013083">
    <property type="entry name" value="Znf_RING/FYVE/PHD"/>
</dbReference>
<accession>A0A6A6I8L4</accession>
<reference evidence="3" key="1">
    <citation type="journal article" date="2020" name="Stud. Mycol.">
        <title>101 Dothideomycetes genomes: a test case for predicting lifestyles and emergence of pathogens.</title>
        <authorList>
            <person name="Haridas S."/>
            <person name="Albert R."/>
            <person name="Binder M."/>
            <person name="Bloem J."/>
            <person name="Labutti K."/>
            <person name="Salamov A."/>
            <person name="Andreopoulos B."/>
            <person name="Baker S."/>
            <person name="Barry K."/>
            <person name="Bills G."/>
            <person name="Bluhm B."/>
            <person name="Cannon C."/>
            <person name="Castanera R."/>
            <person name="Culley D."/>
            <person name="Daum C."/>
            <person name="Ezra D."/>
            <person name="Gonzalez J."/>
            <person name="Henrissat B."/>
            <person name="Kuo A."/>
            <person name="Liang C."/>
            <person name="Lipzen A."/>
            <person name="Lutzoni F."/>
            <person name="Magnuson J."/>
            <person name="Mondo S."/>
            <person name="Nolan M."/>
            <person name="Ohm R."/>
            <person name="Pangilinan J."/>
            <person name="Park H.-J."/>
            <person name="Ramirez L."/>
            <person name="Alfaro M."/>
            <person name="Sun H."/>
            <person name="Tritt A."/>
            <person name="Yoshinaga Y."/>
            <person name="Zwiers L.-H."/>
            <person name="Turgeon B."/>
            <person name="Goodwin S."/>
            <person name="Spatafora J."/>
            <person name="Crous P."/>
            <person name="Grigoriev I."/>
        </authorList>
    </citation>
    <scope>NUCLEOTIDE SEQUENCE</scope>
    <source>
        <strain evidence="3">CBS 122368</strain>
    </source>
</reference>
<dbReference type="GeneID" id="54580298"/>
<evidence type="ECO:0000313" key="3">
    <source>
        <dbReference type="EMBL" id="KAF2246418.1"/>
    </source>
</evidence>